<evidence type="ECO:0000313" key="7">
    <source>
        <dbReference type="Proteomes" id="UP000038040"/>
    </source>
</evidence>
<dbReference type="Proteomes" id="UP000274756">
    <property type="component" value="Unassembled WGS sequence"/>
</dbReference>
<comment type="subcellular location">
    <subcellularLocation>
        <location evidence="1">Membrane</location>
        <topology evidence="1">Multi-pass membrane protein</topology>
    </subcellularLocation>
</comment>
<keyword evidence="2 5" id="KW-0812">Transmembrane</keyword>
<keyword evidence="4 5" id="KW-0472">Membrane</keyword>
<evidence type="ECO:0000256" key="5">
    <source>
        <dbReference type="SAM" id="Phobius"/>
    </source>
</evidence>
<feature type="transmembrane region" description="Helical" evidence="5">
    <location>
        <begin position="119"/>
        <end position="140"/>
    </location>
</feature>
<feature type="transmembrane region" description="Helical" evidence="5">
    <location>
        <begin position="147"/>
        <end position="170"/>
    </location>
</feature>
<organism evidence="7 9">
    <name type="scientific">Dracunculus medinensis</name>
    <name type="common">Guinea worm</name>
    <dbReference type="NCBI Taxonomy" id="318479"/>
    <lineage>
        <taxon>Eukaryota</taxon>
        <taxon>Metazoa</taxon>
        <taxon>Ecdysozoa</taxon>
        <taxon>Nematoda</taxon>
        <taxon>Chromadorea</taxon>
        <taxon>Rhabditida</taxon>
        <taxon>Spirurina</taxon>
        <taxon>Dracunculoidea</taxon>
        <taxon>Dracunculidae</taxon>
        <taxon>Dracunculus</taxon>
    </lineage>
</organism>
<evidence type="ECO:0000256" key="2">
    <source>
        <dbReference type="ARBA" id="ARBA00022692"/>
    </source>
</evidence>
<dbReference type="Pfam" id="PF07062">
    <property type="entry name" value="Clc-like"/>
    <property type="match status" value="1"/>
</dbReference>
<protein>
    <submittedName>
        <fullName evidence="9">Clc-like protein</fullName>
    </submittedName>
</protein>
<dbReference type="Proteomes" id="UP000038040">
    <property type="component" value="Unplaced"/>
</dbReference>
<gene>
    <name evidence="6" type="ORF">DME_LOCUS5715</name>
</gene>
<dbReference type="AlphaFoldDB" id="A0A0N4U3P5"/>
<dbReference type="FunFam" id="1.20.140.150:FF:000039">
    <property type="entry name" value="Neuronal SYmmetry"/>
    <property type="match status" value="1"/>
</dbReference>
<dbReference type="EMBL" id="UYYG01001153">
    <property type="protein sequence ID" value="VDN55742.1"/>
    <property type="molecule type" value="Genomic_DNA"/>
</dbReference>
<dbReference type="PANTHER" id="PTHR10671">
    <property type="entry name" value="EPITHELIAL MEMBRANE PROTEIN-RELATED"/>
    <property type="match status" value="1"/>
</dbReference>
<accession>A0A0N4U3P5</accession>
<reference evidence="9" key="1">
    <citation type="submission" date="2017-02" db="UniProtKB">
        <authorList>
            <consortium name="WormBaseParasite"/>
        </authorList>
    </citation>
    <scope>IDENTIFICATION</scope>
</reference>
<feature type="transmembrane region" description="Helical" evidence="5">
    <location>
        <begin position="12"/>
        <end position="33"/>
    </location>
</feature>
<reference evidence="6 8" key="2">
    <citation type="submission" date="2018-11" db="EMBL/GenBank/DDBJ databases">
        <authorList>
            <consortium name="Pathogen Informatics"/>
        </authorList>
    </citation>
    <scope>NUCLEOTIDE SEQUENCE [LARGE SCALE GENOMIC DNA]</scope>
</reference>
<dbReference type="WBParaSite" id="DME_0000135501-mRNA-1">
    <property type="protein sequence ID" value="DME_0000135501-mRNA-1"/>
    <property type="gene ID" value="DME_0000135501"/>
</dbReference>
<evidence type="ECO:0000256" key="3">
    <source>
        <dbReference type="ARBA" id="ARBA00022989"/>
    </source>
</evidence>
<evidence type="ECO:0000313" key="8">
    <source>
        <dbReference type="Proteomes" id="UP000274756"/>
    </source>
</evidence>
<dbReference type="GO" id="GO:0005886">
    <property type="term" value="C:plasma membrane"/>
    <property type="evidence" value="ECO:0007669"/>
    <property type="project" value="TreeGrafter"/>
</dbReference>
<name>A0A0N4U3P5_DRAME</name>
<dbReference type="InterPro" id="IPR010761">
    <property type="entry name" value="Clc_prot-like"/>
</dbReference>
<evidence type="ECO:0000256" key="1">
    <source>
        <dbReference type="ARBA" id="ARBA00004141"/>
    </source>
</evidence>
<dbReference type="PANTHER" id="PTHR10671:SF51">
    <property type="entry name" value="CLC-LIKE PROTEIN"/>
    <property type="match status" value="1"/>
</dbReference>
<sequence length="307" mass="34827">MSSIRSFGEKATLLSSILLTLIGLGLSIAAILLPSWQVVNLREYNSIHEHGLWLDCTRHSRDANANVLLRRYTTYSEPLHCVYKFDYDKYSGTFDLEDDNSPVGEVNRHKFYGWHTSTLILLGIAVLTSFLTICVGLCACCYGSLAFIFTAIILLTTFLSTIAEGIFFFFSHRADNRFIKGIVGTYEQRVGLAFFLQMAACACHFLAFLISLVYVYFSFTSKDDLSDNYSLNRSSKMTTTSTGRMMDFEPQMTFQQHLHPASIRPPYYSRQEHYQKNAVGSMPELGIRHPSIDEIGQRVRTKSETCV</sequence>
<evidence type="ECO:0000256" key="4">
    <source>
        <dbReference type="ARBA" id="ARBA00023136"/>
    </source>
</evidence>
<dbReference type="Gene3D" id="1.20.140.150">
    <property type="match status" value="1"/>
</dbReference>
<keyword evidence="8" id="KW-1185">Reference proteome</keyword>
<evidence type="ECO:0000313" key="9">
    <source>
        <dbReference type="WBParaSite" id="DME_0000135501-mRNA-1"/>
    </source>
</evidence>
<keyword evidence="3 5" id="KW-1133">Transmembrane helix</keyword>
<dbReference type="OrthoDB" id="5842470at2759"/>
<dbReference type="InterPro" id="IPR050579">
    <property type="entry name" value="PMP-22/EMP/MP20-like"/>
</dbReference>
<feature type="transmembrane region" description="Helical" evidence="5">
    <location>
        <begin position="190"/>
        <end position="217"/>
    </location>
</feature>
<proteinExistence type="predicted"/>
<evidence type="ECO:0000313" key="6">
    <source>
        <dbReference type="EMBL" id="VDN55742.1"/>
    </source>
</evidence>